<reference evidence="3" key="1">
    <citation type="journal article" date="2022" name="bioRxiv">
        <title>Genomics of Preaxostyla Flagellates Illuminates Evolutionary Transitions and the Path Towards Mitochondrial Loss.</title>
        <authorList>
            <person name="Novak L.V.F."/>
            <person name="Treitli S.C."/>
            <person name="Pyrih J."/>
            <person name="Halakuc P."/>
            <person name="Pipaliya S.V."/>
            <person name="Vacek V."/>
            <person name="Brzon O."/>
            <person name="Soukal P."/>
            <person name="Eme L."/>
            <person name="Dacks J.B."/>
            <person name="Karnkowska A."/>
            <person name="Elias M."/>
            <person name="Hampl V."/>
        </authorList>
    </citation>
    <scope>NUCLEOTIDE SEQUENCE</scope>
    <source>
        <strain evidence="3">RCP-MX</strain>
    </source>
</reference>
<name>A0ABQ8UNB6_9EUKA</name>
<organism evidence="3 4">
    <name type="scientific">Paratrimastix pyriformis</name>
    <dbReference type="NCBI Taxonomy" id="342808"/>
    <lineage>
        <taxon>Eukaryota</taxon>
        <taxon>Metamonada</taxon>
        <taxon>Preaxostyla</taxon>
        <taxon>Paratrimastigidae</taxon>
        <taxon>Paratrimastix</taxon>
    </lineage>
</organism>
<feature type="domain" description="CUB" evidence="2">
    <location>
        <begin position="133"/>
        <end position="245"/>
    </location>
</feature>
<dbReference type="PROSITE" id="PS01180">
    <property type="entry name" value="CUB"/>
    <property type="match status" value="1"/>
</dbReference>
<evidence type="ECO:0000313" key="4">
    <source>
        <dbReference type="Proteomes" id="UP001141327"/>
    </source>
</evidence>
<dbReference type="Pfam" id="PF00431">
    <property type="entry name" value="CUB"/>
    <property type="match status" value="1"/>
</dbReference>
<evidence type="ECO:0000256" key="1">
    <source>
        <dbReference type="ARBA" id="ARBA00023157"/>
    </source>
</evidence>
<dbReference type="Gene3D" id="2.60.120.290">
    <property type="entry name" value="Spermadhesin, CUB domain"/>
    <property type="match status" value="1"/>
</dbReference>
<sequence length="270" mass="30118">MLTFLLFLLGCLAQTFPTCSGVKKIRGLDEGSFGSGDGPFEPNCLWEIQPGFALSDPQRLVIGFNDWIHSGDFNLTVYDGVPGNGILLYTMQSKDPAPREVRARYHTLATVIFQPSRGSTGGFEAYWYTSALCNSTRVVLNKTNGLLTSGKGPYKNSQKCYWTVAPPLPKGTHLEFDLRDLDTHADDCYVRIDDENGVRVAQYWGTARPGGPIRCPTSSCDVYWHTGVVDPWNTFTGFSMEYSVVSDLDSDDFQVPRSDYHERVHHGLRP</sequence>
<keyword evidence="1" id="KW-1015">Disulfide bond</keyword>
<evidence type="ECO:0000259" key="2">
    <source>
        <dbReference type="PROSITE" id="PS01180"/>
    </source>
</evidence>
<dbReference type="SUPFAM" id="SSF49854">
    <property type="entry name" value="Spermadhesin, CUB domain"/>
    <property type="match status" value="1"/>
</dbReference>
<evidence type="ECO:0000313" key="3">
    <source>
        <dbReference type="EMBL" id="KAJ4460661.1"/>
    </source>
</evidence>
<protein>
    <recommendedName>
        <fullName evidence="2">CUB domain-containing protein</fullName>
    </recommendedName>
</protein>
<dbReference type="Proteomes" id="UP001141327">
    <property type="component" value="Unassembled WGS sequence"/>
</dbReference>
<accession>A0ABQ8UNB6</accession>
<dbReference type="InterPro" id="IPR035914">
    <property type="entry name" value="Sperma_CUB_dom_sf"/>
</dbReference>
<dbReference type="EMBL" id="JAPMOS010000011">
    <property type="protein sequence ID" value="KAJ4460661.1"/>
    <property type="molecule type" value="Genomic_DNA"/>
</dbReference>
<gene>
    <name evidence="3" type="ORF">PAPYR_2879</name>
</gene>
<keyword evidence="4" id="KW-1185">Reference proteome</keyword>
<proteinExistence type="predicted"/>
<dbReference type="InterPro" id="IPR000859">
    <property type="entry name" value="CUB_dom"/>
</dbReference>
<comment type="caution">
    <text evidence="3">The sequence shown here is derived from an EMBL/GenBank/DDBJ whole genome shotgun (WGS) entry which is preliminary data.</text>
</comment>